<keyword evidence="1" id="KW-0732">Signal</keyword>
<dbReference type="AlphaFoldDB" id="A0A0P9C111"/>
<accession>A0A0P9C111</accession>
<dbReference type="GeneID" id="26513803"/>
<reference evidence="2 3" key="1">
    <citation type="journal article" date="2007" name="Nature">
        <title>Evolution of genes and genomes on the Drosophila phylogeny.</title>
        <authorList>
            <consortium name="Drosophila 12 Genomes Consortium"/>
            <person name="Clark A.G."/>
            <person name="Eisen M.B."/>
            <person name="Smith D.R."/>
            <person name="Bergman C.M."/>
            <person name="Oliver B."/>
            <person name="Markow T.A."/>
            <person name="Kaufman T.C."/>
            <person name="Kellis M."/>
            <person name="Gelbart W."/>
            <person name="Iyer V.N."/>
            <person name="Pollard D.A."/>
            <person name="Sackton T.B."/>
            <person name="Larracuente A.M."/>
            <person name="Singh N.D."/>
            <person name="Abad J.P."/>
            <person name="Abt D.N."/>
            <person name="Adryan B."/>
            <person name="Aguade M."/>
            <person name="Akashi H."/>
            <person name="Anderson W.W."/>
            <person name="Aquadro C.F."/>
            <person name="Ardell D.H."/>
            <person name="Arguello R."/>
            <person name="Artieri C.G."/>
            <person name="Barbash D.A."/>
            <person name="Barker D."/>
            <person name="Barsanti P."/>
            <person name="Batterham P."/>
            <person name="Batzoglou S."/>
            <person name="Begun D."/>
            <person name="Bhutkar A."/>
            <person name="Blanco E."/>
            <person name="Bosak S.A."/>
            <person name="Bradley R.K."/>
            <person name="Brand A.D."/>
            <person name="Brent M.R."/>
            <person name="Brooks A.N."/>
            <person name="Brown R.H."/>
            <person name="Butlin R.K."/>
            <person name="Caggese C."/>
            <person name="Calvi B.R."/>
            <person name="Bernardo de Carvalho A."/>
            <person name="Caspi A."/>
            <person name="Castrezana S."/>
            <person name="Celniker S.E."/>
            <person name="Chang J.L."/>
            <person name="Chapple C."/>
            <person name="Chatterji S."/>
            <person name="Chinwalla A."/>
            <person name="Civetta A."/>
            <person name="Clifton S.W."/>
            <person name="Comeron J.M."/>
            <person name="Costello J.C."/>
            <person name="Coyne J.A."/>
            <person name="Daub J."/>
            <person name="David R.G."/>
            <person name="Delcher A.L."/>
            <person name="Delehaunty K."/>
            <person name="Do C.B."/>
            <person name="Ebling H."/>
            <person name="Edwards K."/>
            <person name="Eickbush T."/>
            <person name="Evans J.D."/>
            <person name="Filipski A."/>
            <person name="Findeiss S."/>
            <person name="Freyhult E."/>
            <person name="Fulton L."/>
            <person name="Fulton R."/>
            <person name="Garcia A.C."/>
            <person name="Gardiner A."/>
            <person name="Garfield D.A."/>
            <person name="Garvin B.E."/>
            <person name="Gibson G."/>
            <person name="Gilbert D."/>
            <person name="Gnerre S."/>
            <person name="Godfrey J."/>
            <person name="Good R."/>
            <person name="Gotea V."/>
            <person name="Gravely B."/>
            <person name="Greenberg A.J."/>
            <person name="Griffiths-Jones S."/>
            <person name="Gross S."/>
            <person name="Guigo R."/>
            <person name="Gustafson E.A."/>
            <person name="Haerty W."/>
            <person name="Hahn M.W."/>
            <person name="Halligan D.L."/>
            <person name="Halpern A.L."/>
            <person name="Halter G.M."/>
            <person name="Han M.V."/>
            <person name="Heger A."/>
            <person name="Hillier L."/>
            <person name="Hinrichs A.S."/>
            <person name="Holmes I."/>
            <person name="Hoskins R.A."/>
            <person name="Hubisz M.J."/>
            <person name="Hultmark D."/>
            <person name="Huntley M.A."/>
            <person name="Jaffe D.B."/>
            <person name="Jagadeeshan S."/>
            <person name="Jeck W.R."/>
            <person name="Johnson J."/>
            <person name="Jones C.D."/>
            <person name="Jordan W.C."/>
            <person name="Karpen G.H."/>
            <person name="Kataoka E."/>
            <person name="Keightley P.D."/>
            <person name="Kheradpour P."/>
            <person name="Kirkness E.F."/>
            <person name="Koerich L.B."/>
            <person name="Kristiansen K."/>
            <person name="Kudrna D."/>
            <person name="Kulathinal R.J."/>
            <person name="Kumar S."/>
            <person name="Kwok R."/>
            <person name="Lander E."/>
            <person name="Langley C.H."/>
            <person name="Lapoint R."/>
            <person name="Lazzaro B.P."/>
            <person name="Lee S.J."/>
            <person name="Levesque L."/>
            <person name="Li R."/>
            <person name="Lin C.F."/>
            <person name="Lin M.F."/>
            <person name="Lindblad-Toh K."/>
            <person name="Llopart A."/>
            <person name="Long M."/>
            <person name="Low L."/>
            <person name="Lozovsky E."/>
            <person name="Lu J."/>
            <person name="Luo M."/>
            <person name="Machado C.A."/>
            <person name="Makalowski W."/>
            <person name="Marzo M."/>
            <person name="Matsuda M."/>
            <person name="Matzkin L."/>
            <person name="McAllister B."/>
            <person name="McBride C.S."/>
            <person name="McKernan B."/>
            <person name="McKernan K."/>
            <person name="Mendez-Lago M."/>
            <person name="Minx P."/>
            <person name="Mollenhauer M.U."/>
            <person name="Montooth K."/>
            <person name="Mount S.M."/>
            <person name="Mu X."/>
            <person name="Myers E."/>
            <person name="Negre B."/>
            <person name="Newfeld S."/>
            <person name="Nielsen R."/>
            <person name="Noor M.A."/>
            <person name="O'Grady P."/>
            <person name="Pachter L."/>
            <person name="Papaceit M."/>
            <person name="Parisi M.J."/>
            <person name="Parisi M."/>
            <person name="Parts L."/>
            <person name="Pedersen J.S."/>
            <person name="Pesole G."/>
            <person name="Phillippy A.M."/>
            <person name="Ponting C.P."/>
            <person name="Pop M."/>
            <person name="Porcelli D."/>
            <person name="Powell J.R."/>
            <person name="Prohaska S."/>
            <person name="Pruitt K."/>
            <person name="Puig M."/>
            <person name="Quesneville H."/>
            <person name="Ram K.R."/>
            <person name="Rand D."/>
            <person name="Rasmussen M.D."/>
            <person name="Reed L.K."/>
            <person name="Reenan R."/>
            <person name="Reily A."/>
            <person name="Remington K.A."/>
            <person name="Rieger T.T."/>
            <person name="Ritchie M.G."/>
            <person name="Robin C."/>
            <person name="Rogers Y.H."/>
            <person name="Rohde C."/>
            <person name="Rozas J."/>
            <person name="Rubenfield M.J."/>
            <person name="Ruiz A."/>
            <person name="Russo S."/>
            <person name="Salzberg S.L."/>
            <person name="Sanchez-Gracia A."/>
            <person name="Saranga D.J."/>
            <person name="Sato H."/>
            <person name="Schaeffer S.W."/>
            <person name="Schatz M.C."/>
            <person name="Schlenke T."/>
            <person name="Schwartz R."/>
            <person name="Segarra C."/>
            <person name="Singh R.S."/>
            <person name="Sirot L."/>
            <person name="Sirota M."/>
            <person name="Sisneros N.B."/>
            <person name="Smith C.D."/>
            <person name="Smith T.F."/>
            <person name="Spieth J."/>
            <person name="Stage D.E."/>
            <person name="Stark A."/>
            <person name="Stephan W."/>
            <person name="Strausberg R.L."/>
            <person name="Strempel S."/>
            <person name="Sturgill D."/>
            <person name="Sutton G."/>
            <person name="Sutton G.G."/>
            <person name="Tao W."/>
            <person name="Teichmann S."/>
            <person name="Tobari Y.N."/>
            <person name="Tomimura Y."/>
            <person name="Tsolas J.M."/>
            <person name="Valente V.L."/>
            <person name="Venter E."/>
            <person name="Venter J.C."/>
            <person name="Vicario S."/>
            <person name="Vieira F.G."/>
            <person name="Vilella A.J."/>
            <person name="Villasante A."/>
            <person name="Walenz B."/>
            <person name="Wang J."/>
            <person name="Wasserman M."/>
            <person name="Watts T."/>
            <person name="Wilson D."/>
            <person name="Wilson R.K."/>
            <person name="Wing R.A."/>
            <person name="Wolfner M.F."/>
            <person name="Wong A."/>
            <person name="Wong G.K."/>
            <person name="Wu C.I."/>
            <person name="Wu G."/>
            <person name="Yamamoto D."/>
            <person name="Yang H.P."/>
            <person name="Yang S.P."/>
            <person name="Yorke J.A."/>
            <person name="Yoshida K."/>
            <person name="Zdobnov E."/>
            <person name="Zhang P."/>
            <person name="Zhang Y."/>
            <person name="Zimin A.V."/>
            <person name="Baldwin J."/>
            <person name="Abdouelleil A."/>
            <person name="Abdulkadir J."/>
            <person name="Abebe A."/>
            <person name="Abera B."/>
            <person name="Abreu J."/>
            <person name="Acer S.C."/>
            <person name="Aftuck L."/>
            <person name="Alexander A."/>
            <person name="An P."/>
            <person name="Anderson E."/>
            <person name="Anderson S."/>
            <person name="Arachi H."/>
            <person name="Azer M."/>
            <person name="Bachantsang P."/>
            <person name="Barry A."/>
            <person name="Bayul T."/>
            <person name="Berlin A."/>
            <person name="Bessette D."/>
            <person name="Bloom T."/>
            <person name="Blye J."/>
            <person name="Boguslavskiy L."/>
            <person name="Bonnet C."/>
            <person name="Boukhgalter B."/>
            <person name="Bourzgui I."/>
            <person name="Brown A."/>
            <person name="Cahill P."/>
            <person name="Channer S."/>
            <person name="Cheshatsang Y."/>
            <person name="Chuda L."/>
            <person name="Citroen M."/>
            <person name="Collymore A."/>
            <person name="Cooke P."/>
            <person name="Costello M."/>
            <person name="D'Aco K."/>
            <person name="Daza R."/>
            <person name="De Haan G."/>
            <person name="DeGray S."/>
            <person name="DeMaso C."/>
            <person name="Dhargay N."/>
            <person name="Dooley K."/>
            <person name="Dooley E."/>
            <person name="Doricent M."/>
            <person name="Dorje P."/>
            <person name="Dorjee K."/>
            <person name="Dupes A."/>
            <person name="Elong R."/>
            <person name="Falk J."/>
            <person name="Farina A."/>
            <person name="Faro S."/>
            <person name="Ferguson D."/>
            <person name="Fisher S."/>
            <person name="Foley C.D."/>
            <person name="Franke A."/>
            <person name="Friedrich D."/>
            <person name="Gadbois L."/>
            <person name="Gearin G."/>
            <person name="Gearin C.R."/>
            <person name="Giannoukos G."/>
            <person name="Goode T."/>
            <person name="Graham J."/>
            <person name="Grandbois E."/>
            <person name="Grewal S."/>
            <person name="Gyaltsen K."/>
            <person name="Hafez N."/>
            <person name="Hagos B."/>
            <person name="Hall J."/>
            <person name="Henson C."/>
            <person name="Hollinger A."/>
            <person name="Honan T."/>
            <person name="Huard M.D."/>
            <person name="Hughes L."/>
            <person name="Hurhula B."/>
            <person name="Husby M.E."/>
            <person name="Kamat A."/>
            <person name="Kanga B."/>
            <person name="Kashin S."/>
            <person name="Khazanovich D."/>
            <person name="Kisner P."/>
            <person name="Lance K."/>
            <person name="Lara M."/>
            <person name="Lee W."/>
            <person name="Lennon N."/>
            <person name="Letendre F."/>
            <person name="LeVine R."/>
            <person name="Lipovsky A."/>
            <person name="Liu X."/>
            <person name="Liu J."/>
            <person name="Liu S."/>
            <person name="Lokyitsang T."/>
            <person name="Lokyitsang Y."/>
            <person name="Lubonja R."/>
            <person name="Lui A."/>
            <person name="MacDonald P."/>
            <person name="Magnisalis V."/>
            <person name="Maru K."/>
            <person name="Matthews C."/>
            <person name="McCusker W."/>
            <person name="McDonough S."/>
            <person name="Mehta T."/>
            <person name="Meldrim J."/>
            <person name="Meneus L."/>
            <person name="Mihai O."/>
            <person name="Mihalev A."/>
            <person name="Mihova T."/>
            <person name="Mittelman R."/>
            <person name="Mlenga V."/>
            <person name="Montmayeur A."/>
            <person name="Mulrain L."/>
            <person name="Navidi A."/>
            <person name="Naylor J."/>
            <person name="Negash T."/>
            <person name="Nguyen T."/>
            <person name="Nguyen N."/>
            <person name="Nicol R."/>
            <person name="Norbu C."/>
            <person name="Norbu N."/>
            <person name="Novod N."/>
            <person name="O'Neill B."/>
            <person name="Osman S."/>
            <person name="Markiewicz E."/>
            <person name="Oyono O.L."/>
            <person name="Patti C."/>
            <person name="Phunkhang P."/>
            <person name="Pierre F."/>
            <person name="Priest M."/>
            <person name="Raghuraman S."/>
            <person name="Rege F."/>
            <person name="Reyes R."/>
            <person name="Rise C."/>
            <person name="Rogov P."/>
            <person name="Ross K."/>
            <person name="Ryan E."/>
            <person name="Settipalli S."/>
            <person name="Shea T."/>
            <person name="Sherpa N."/>
            <person name="Shi L."/>
            <person name="Shih D."/>
            <person name="Sparrow T."/>
            <person name="Spaulding J."/>
            <person name="Stalker J."/>
            <person name="Stange-Thomann N."/>
            <person name="Stavropoulos S."/>
            <person name="Stone C."/>
            <person name="Strader C."/>
            <person name="Tesfaye S."/>
            <person name="Thomson T."/>
            <person name="Thoulutsang Y."/>
            <person name="Thoulutsang D."/>
            <person name="Topham K."/>
            <person name="Topping I."/>
            <person name="Tsamla T."/>
            <person name="Vassiliev H."/>
            <person name="Vo A."/>
            <person name="Wangchuk T."/>
            <person name="Wangdi T."/>
            <person name="Weiand M."/>
            <person name="Wilkinson J."/>
            <person name="Wilson A."/>
            <person name="Yadav S."/>
            <person name="Young G."/>
            <person name="Yu Q."/>
            <person name="Zembek L."/>
            <person name="Zhong D."/>
            <person name="Zimmer A."/>
            <person name="Zwirko Z."/>
            <person name="Jaffe D.B."/>
            <person name="Alvarez P."/>
            <person name="Brockman W."/>
            <person name="Butler J."/>
            <person name="Chin C."/>
            <person name="Gnerre S."/>
            <person name="Grabherr M."/>
            <person name="Kleber M."/>
            <person name="Mauceli E."/>
            <person name="MacCallum I."/>
        </authorList>
    </citation>
    <scope>NUCLEOTIDE SEQUENCE [LARGE SCALE GENOMIC DNA]</scope>
    <source>
        <strain evidence="3">Tucson 14024-0371.13</strain>
    </source>
</reference>
<evidence type="ECO:0008006" key="4">
    <source>
        <dbReference type="Google" id="ProtNLM"/>
    </source>
</evidence>
<evidence type="ECO:0000313" key="2">
    <source>
        <dbReference type="EMBL" id="KPU77291.1"/>
    </source>
</evidence>
<dbReference type="KEGG" id="dan:26513803"/>
<gene>
    <name evidence="2" type="primary">Dana\GF26394</name>
    <name evidence="2" type="ORF">GF26394</name>
</gene>
<dbReference type="EMBL" id="CH902619">
    <property type="protein sequence ID" value="KPU77291.1"/>
    <property type="molecule type" value="Genomic_DNA"/>
</dbReference>
<dbReference type="OrthoDB" id="7866453at2759"/>
<sequence length="161" mass="18384">MWIYLILFWLLGPGILGQCVDCNAKWHFHCKSEHTGYYCAGNKSVIEKYTLSHEDFATSTEQIIMPFDVCTPYPYILHFAESYCCLYSPKFGCHAALHPSLYKFEKSVGRYCSLCKKHCRCVTDEAAPRHRFWAAVRLLGIVALLSAFLSSLMESTTALSY</sequence>
<evidence type="ECO:0000313" key="3">
    <source>
        <dbReference type="Proteomes" id="UP000007801"/>
    </source>
</evidence>
<dbReference type="Proteomes" id="UP000007801">
    <property type="component" value="Unassembled WGS sequence"/>
</dbReference>
<keyword evidence="3" id="KW-1185">Reference proteome</keyword>
<organism evidence="2 3">
    <name type="scientific">Drosophila ananassae</name>
    <name type="common">Fruit fly</name>
    <dbReference type="NCBI Taxonomy" id="7217"/>
    <lineage>
        <taxon>Eukaryota</taxon>
        <taxon>Metazoa</taxon>
        <taxon>Ecdysozoa</taxon>
        <taxon>Arthropoda</taxon>
        <taxon>Hexapoda</taxon>
        <taxon>Insecta</taxon>
        <taxon>Pterygota</taxon>
        <taxon>Neoptera</taxon>
        <taxon>Endopterygota</taxon>
        <taxon>Diptera</taxon>
        <taxon>Brachycera</taxon>
        <taxon>Muscomorpha</taxon>
        <taxon>Ephydroidea</taxon>
        <taxon>Drosophilidae</taxon>
        <taxon>Drosophila</taxon>
        <taxon>Sophophora</taxon>
    </lineage>
</organism>
<proteinExistence type="predicted"/>
<feature type="signal peptide" evidence="1">
    <location>
        <begin position="1"/>
        <end position="17"/>
    </location>
</feature>
<name>A0A0P9C111_DROAN</name>
<protein>
    <recommendedName>
        <fullName evidence="4">UPAR/Ly6 domain-containing protein</fullName>
    </recommendedName>
</protein>
<dbReference type="InParanoid" id="A0A0P9C111"/>
<evidence type="ECO:0000256" key="1">
    <source>
        <dbReference type="SAM" id="SignalP"/>
    </source>
</evidence>
<feature type="chain" id="PRO_5006155707" description="UPAR/Ly6 domain-containing protein" evidence="1">
    <location>
        <begin position="18"/>
        <end position="161"/>
    </location>
</feature>